<name>A0AA38RJG0_9PEZI</name>
<dbReference type="InterPro" id="IPR001138">
    <property type="entry name" value="Zn2Cys6_DnaBD"/>
</dbReference>
<evidence type="ECO:0008006" key="5">
    <source>
        <dbReference type="Google" id="ProtNLM"/>
    </source>
</evidence>
<sequence length="608" mass="66040">MSRCVACRKSKRACDYCPDTKTQCSECKRKGVDCIDLEGSVLAPRPDILRGSGIRHRCQQCEKDNNSCNWFYDPATSVRGCTQCQSKKTPCTEDGVVVEDLSGAGIQPGQPWAAVCSRNRSGRAWPAEVRPPVPAQPGKRKRRTATAAGADNSDDAGDDDDDDADETQGRSPKRARGQGQPRAHSSPAQGSNPFGVPPPPPPAAQGFLPVAAPQANAFNAPIDAGAPDQDEQVQPRFDPPFEQEPNVDDFYPLDALPPTPDRNDDPAADFEMGEGLPAAAGPDRFDMRGLRAVLDYPVWITHPGLFNDASVTVGSALLQNERQTRGIPGLNQYPAGHPEAIDPNVVADDPGQYRGHRPLASIATEQPEAPEPVDGKCMELVHQDFFPPWEDWYQPCKARTGQCCVDLLHGPNAWLVCRDCDGDSKQIINQRDYPGIQPHEIMAMRAFWCANCAETQHDRDGVFRYSGQRVWGYHEEPGRPSAALHQGDRTGRAGEKVGGFMGEPLTHSGCACMAKLLHNVLCKGHRLTHAEELVNQAAVMQEWRLKLYGRMVCPLCKEKVGVDAWGFQGANGGEGKTKVWACLVCHEVVVFHGGGPGGTGPIEVAARP</sequence>
<keyword evidence="1" id="KW-0539">Nucleus</keyword>
<dbReference type="GO" id="GO:0000981">
    <property type="term" value="F:DNA-binding transcription factor activity, RNA polymerase II-specific"/>
    <property type="evidence" value="ECO:0007669"/>
    <property type="project" value="InterPro"/>
</dbReference>
<protein>
    <recommendedName>
        <fullName evidence="5">Zn(2)-C6 fungal-type domain-containing protein</fullName>
    </recommendedName>
</protein>
<gene>
    <name evidence="3" type="ORF">NKR23_g8283</name>
</gene>
<accession>A0AA38RJG0</accession>
<feature type="region of interest" description="Disordered" evidence="2">
    <location>
        <begin position="103"/>
        <end position="250"/>
    </location>
</feature>
<evidence type="ECO:0000256" key="2">
    <source>
        <dbReference type="SAM" id="MobiDB-lite"/>
    </source>
</evidence>
<dbReference type="AlphaFoldDB" id="A0AA38RJG0"/>
<dbReference type="EMBL" id="JANBVO010000028">
    <property type="protein sequence ID" value="KAJ9138900.1"/>
    <property type="molecule type" value="Genomic_DNA"/>
</dbReference>
<dbReference type="CDD" id="cd00067">
    <property type="entry name" value="GAL4"/>
    <property type="match status" value="1"/>
</dbReference>
<organism evidence="3 4">
    <name type="scientific">Pleurostoma richardsiae</name>
    <dbReference type="NCBI Taxonomy" id="41990"/>
    <lineage>
        <taxon>Eukaryota</taxon>
        <taxon>Fungi</taxon>
        <taxon>Dikarya</taxon>
        <taxon>Ascomycota</taxon>
        <taxon>Pezizomycotina</taxon>
        <taxon>Sordariomycetes</taxon>
        <taxon>Sordariomycetidae</taxon>
        <taxon>Calosphaeriales</taxon>
        <taxon>Pleurostomataceae</taxon>
        <taxon>Pleurostoma</taxon>
    </lineage>
</organism>
<dbReference type="Proteomes" id="UP001174694">
    <property type="component" value="Unassembled WGS sequence"/>
</dbReference>
<evidence type="ECO:0000313" key="3">
    <source>
        <dbReference type="EMBL" id="KAJ9138900.1"/>
    </source>
</evidence>
<evidence type="ECO:0000313" key="4">
    <source>
        <dbReference type="Proteomes" id="UP001174694"/>
    </source>
</evidence>
<reference evidence="3" key="1">
    <citation type="submission" date="2022-07" db="EMBL/GenBank/DDBJ databases">
        <title>Fungi with potential for degradation of polypropylene.</title>
        <authorList>
            <person name="Gostincar C."/>
        </authorList>
    </citation>
    <scope>NUCLEOTIDE SEQUENCE</scope>
    <source>
        <strain evidence="3">EXF-13308</strain>
    </source>
</reference>
<proteinExistence type="predicted"/>
<evidence type="ECO:0000256" key="1">
    <source>
        <dbReference type="ARBA" id="ARBA00023242"/>
    </source>
</evidence>
<feature type="compositionally biased region" description="Acidic residues" evidence="2">
    <location>
        <begin position="152"/>
        <end position="166"/>
    </location>
</feature>
<comment type="caution">
    <text evidence="3">The sequence shown here is derived from an EMBL/GenBank/DDBJ whole genome shotgun (WGS) entry which is preliminary data.</text>
</comment>
<dbReference type="GO" id="GO:0008270">
    <property type="term" value="F:zinc ion binding"/>
    <property type="evidence" value="ECO:0007669"/>
    <property type="project" value="InterPro"/>
</dbReference>
<keyword evidence="4" id="KW-1185">Reference proteome</keyword>